<dbReference type="EMBL" id="JADIMQ010000128">
    <property type="protein sequence ID" value="MBO8449404.1"/>
    <property type="molecule type" value="Genomic_DNA"/>
</dbReference>
<feature type="transmembrane region" description="Helical" evidence="1">
    <location>
        <begin position="908"/>
        <end position="931"/>
    </location>
</feature>
<dbReference type="Gene3D" id="3.30.70.1430">
    <property type="entry name" value="Multidrug efflux transporter AcrB pore domain"/>
    <property type="match status" value="2"/>
</dbReference>
<keyword evidence="1" id="KW-0812">Transmembrane</keyword>
<dbReference type="Gene3D" id="3.30.2090.10">
    <property type="entry name" value="Multidrug efflux transporter AcrB TolC docking domain, DN and DC subdomains"/>
    <property type="match status" value="2"/>
</dbReference>
<dbReference type="AlphaFoldDB" id="A0A9D9EKZ2"/>
<evidence type="ECO:0000256" key="1">
    <source>
        <dbReference type="SAM" id="Phobius"/>
    </source>
</evidence>
<feature type="transmembrane region" description="Helical" evidence="1">
    <location>
        <begin position="379"/>
        <end position="399"/>
    </location>
</feature>
<evidence type="ECO:0000313" key="2">
    <source>
        <dbReference type="EMBL" id="MBO8449404.1"/>
    </source>
</evidence>
<dbReference type="GO" id="GO:0042910">
    <property type="term" value="F:xenobiotic transmembrane transporter activity"/>
    <property type="evidence" value="ECO:0007669"/>
    <property type="project" value="TreeGrafter"/>
</dbReference>
<dbReference type="SUPFAM" id="SSF82714">
    <property type="entry name" value="Multidrug efflux transporter AcrB TolC docking domain, DN and DC subdomains"/>
    <property type="match status" value="1"/>
</dbReference>
<feature type="transmembrane region" description="Helical" evidence="1">
    <location>
        <begin position="882"/>
        <end position="901"/>
    </location>
</feature>
<dbReference type="Proteomes" id="UP000810252">
    <property type="component" value="Unassembled WGS sequence"/>
</dbReference>
<comment type="caution">
    <text evidence="2">The sequence shown here is derived from an EMBL/GenBank/DDBJ whole genome shotgun (WGS) entry which is preliminary data.</text>
</comment>
<feature type="transmembrane region" description="Helical" evidence="1">
    <location>
        <begin position="443"/>
        <end position="462"/>
    </location>
</feature>
<dbReference type="PRINTS" id="PR00702">
    <property type="entry name" value="ACRIFLAVINRP"/>
</dbReference>
<feature type="transmembrane region" description="Helical" evidence="1">
    <location>
        <begin position="979"/>
        <end position="998"/>
    </location>
</feature>
<protein>
    <submittedName>
        <fullName evidence="2">Efflux RND transporter permease subunit</fullName>
    </submittedName>
</protein>
<dbReference type="InterPro" id="IPR001036">
    <property type="entry name" value="Acrflvin-R"/>
</dbReference>
<feature type="transmembrane region" description="Helical" evidence="1">
    <location>
        <begin position="352"/>
        <end position="373"/>
    </location>
</feature>
<dbReference type="Gene3D" id="1.20.1640.10">
    <property type="entry name" value="Multidrug efflux transporter AcrB transmembrane domain"/>
    <property type="match status" value="3"/>
</dbReference>
<organism evidence="2 3">
    <name type="scientific">Candidatus Cryptobacteroides merdigallinarum</name>
    <dbReference type="NCBI Taxonomy" id="2840770"/>
    <lineage>
        <taxon>Bacteria</taxon>
        <taxon>Pseudomonadati</taxon>
        <taxon>Bacteroidota</taxon>
        <taxon>Bacteroidia</taxon>
        <taxon>Bacteroidales</taxon>
        <taxon>Candidatus Cryptobacteroides</taxon>
    </lineage>
</organism>
<dbReference type="SUPFAM" id="SSF82693">
    <property type="entry name" value="Multidrug efflux transporter AcrB pore domain, PN1, PN2, PC1 and PC2 subdomains"/>
    <property type="match status" value="2"/>
</dbReference>
<dbReference type="InterPro" id="IPR027463">
    <property type="entry name" value="AcrB_DN_DC_subdom"/>
</dbReference>
<dbReference type="PANTHER" id="PTHR32063">
    <property type="match status" value="1"/>
</dbReference>
<feature type="transmembrane region" description="Helical" evidence="1">
    <location>
        <begin position="505"/>
        <end position="522"/>
    </location>
</feature>
<accession>A0A9D9EKZ2</accession>
<dbReference type="PANTHER" id="PTHR32063:SF0">
    <property type="entry name" value="SWARMING MOTILITY PROTEIN SWRC"/>
    <property type="match status" value="1"/>
</dbReference>
<keyword evidence="1" id="KW-1133">Transmembrane helix</keyword>
<name>A0A9D9EKZ2_9BACT</name>
<keyword evidence="1" id="KW-0472">Membrane</keyword>
<sequence>MKRMPAFTVLLLMAVAALLGIVSIPMLNVQYAPSVQGRSINISYTWKDASERVMEAEVTSKIEGVLSGLDDISSVSSISGKGTGSITLQFRKNTDMAAARLEVASCIRNIYRSLPDGVSYPAISVDIHGSRSRKALTYILKSPLPSEQIEKYADAAMVIPLSSVDGVERVSFWGASPYELEIVFDTDAAKAAGITGDRIYAAFTSWFSSEVLGMVRSGNGTVSLRLECRRSDDIGDIPIMNSHGRIIHLRDIAIWRYKESRPSSYYRLNGLNTVMLSVETSYGTSFLKTIAAVKDCMSELQRSFPKEISATLDYDSSEYISSELDKIYLRTGLCLLILLVFVYAVSRSWRYLFVIASTLAVNILISIVFYNIFSLPVHIYTLAGITVSLGIIIDSTIVMADHYSYYRDRKVFPALLGATATTIGALCMIILLPERERANLEDFAKVIMINLSVALLTAYLFVPSLIDKFPVRKPSATRSFRRRRRIVAWSHTYGAFIKWGRKHRAVYITAFVAAFGIPLFLLPDKVAGDIPPEEQNIFQKIYNAVISKGPYADNRDIIDKVAGTSLALFDKALDRGNFYQEPGRDVLYVHAGMPEGCSVAQLNEVVKSMENYLSLFDEIETFVTQIQSYDDASIEITVRPEYEETTFPDELKSKVISMAGNLGGATWRVAGINDSYFNNNVISDFKTHRITLSGYNYDDLTGYADSLMNYLAANRRVSSPEILSDRFTVAATEFNMSYDFGRMAAAGVSPYNYYRKLYSTLYDTSLPDIMTQDGVTPVVLRSSQMESFDLWHVLNAPTAVDSTSVKLSGIGSIEKKRTGRSVVKKNQSYEISAGFDFIGSYELSRSFVGETVKHFNDEILPVGYKAEAPGSWWGNGNGRMKYAGLILLVMAVIYTMCSMTFESLRLPFIIIFLIPVSFIGVFLVFGLTDFIFDQGGFAALVMLSGIVVNAGIYLANAYMNDKSRRPVIRKYVRAFNHKITAIMLTIISTVLGLVPFLFDGPKEVFWFPFAVGTIAGMVFSLVALLLYFPVFIPSEVRR</sequence>
<evidence type="ECO:0000313" key="3">
    <source>
        <dbReference type="Proteomes" id="UP000810252"/>
    </source>
</evidence>
<dbReference type="Pfam" id="PF00873">
    <property type="entry name" value="ACR_tran"/>
    <property type="match status" value="2"/>
</dbReference>
<feature type="transmembrane region" description="Helical" evidence="1">
    <location>
        <begin position="1004"/>
        <end position="1028"/>
    </location>
</feature>
<gene>
    <name evidence="2" type="ORF">IAC29_09070</name>
</gene>
<reference evidence="2" key="1">
    <citation type="submission" date="2020-10" db="EMBL/GenBank/DDBJ databases">
        <authorList>
            <person name="Gilroy R."/>
        </authorList>
    </citation>
    <scope>NUCLEOTIDE SEQUENCE</scope>
    <source>
        <strain evidence="2">20514</strain>
    </source>
</reference>
<feature type="transmembrane region" description="Helical" evidence="1">
    <location>
        <begin position="327"/>
        <end position="345"/>
    </location>
</feature>
<dbReference type="Gene3D" id="3.30.70.1320">
    <property type="entry name" value="Multidrug efflux transporter AcrB pore domain like"/>
    <property type="match status" value="1"/>
</dbReference>
<feature type="transmembrane region" description="Helical" evidence="1">
    <location>
        <begin position="937"/>
        <end position="958"/>
    </location>
</feature>
<reference evidence="2" key="2">
    <citation type="journal article" date="2021" name="PeerJ">
        <title>Extensive microbial diversity within the chicken gut microbiome revealed by metagenomics and culture.</title>
        <authorList>
            <person name="Gilroy R."/>
            <person name="Ravi A."/>
            <person name="Getino M."/>
            <person name="Pursley I."/>
            <person name="Horton D.L."/>
            <person name="Alikhan N.F."/>
            <person name="Baker D."/>
            <person name="Gharbi K."/>
            <person name="Hall N."/>
            <person name="Watson M."/>
            <person name="Adriaenssens E.M."/>
            <person name="Foster-Nyarko E."/>
            <person name="Jarju S."/>
            <person name="Secka A."/>
            <person name="Antonio M."/>
            <person name="Oren A."/>
            <person name="Chaudhuri R.R."/>
            <person name="La Ragione R."/>
            <person name="Hildebrand F."/>
            <person name="Pallen M.J."/>
        </authorList>
    </citation>
    <scope>NUCLEOTIDE SEQUENCE</scope>
    <source>
        <strain evidence="2">20514</strain>
    </source>
</reference>
<dbReference type="Gene3D" id="3.30.70.1440">
    <property type="entry name" value="Multidrug efflux transporter AcrB pore domain"/>
    <property type="match status" value="1"/>
</dbReference>
<dbReference type="SUPFAM" id="SSF82866">
    <property type="entry name" value="Multidrug efflux transporter AcrB transmembrane domain"/>
    <property type="match status" value="2"/>
</dbReference>
<proteinExistence type="predicted"/>
<feature type="transmembrane region" description="Helical" evidence="1">
    <location>
        <begin position="411"/>
        <end position="431"/>
    </location>
</feature>
<dbReference type="GO" id="GO:0005886">
    <property type="term" value="C:plasma membrane"/>
    <property type="evidence" value="ECO:0007669"/>
    <property type="project" value="TreeGrafter"/>
</dbReference>